<evidence type="ECO:0000256" key="1">
    <source>
        <dbReference type="SAM" id="Coils"/>
    </source>
</evidence>
<protein>
    <submittedName>
        <fullName evidence="2">Uncharacterized protein</fullName>
    </submittedName>
</protein>
<dbReference type="CDD" id="cd01989">
    <property type="entry name" value="USP_STK_Ubox_N"/>
    <property type="match status" value="1"/>
</dbReference>
<dbReference type="PANTHER" id="PTHR47382">
    <property type="entry name" value="U-BOX DOMAIN-CONTAINING PROTEIN 52-LIKE"/>
    <property type="match status" value="1"/>
</dbReference>
<keyword evidence="1" id="KW-0175">Coiled coil</keyword>
<proteinExistence type="predicted"/>
<sequence length="276" mass="30895">MMGLRRVAPAPGARDGGVEGRLHVAVGRSPEKTLGLLRWAFRRFGCREIGLVHVHQPSPVIPTLLGKIPVNQANEELVSNHRLVEKEATKKILLSYVNFCQKAQVQASIIVTETDQIQNGIVDLVDQYGIKKLIMGSTPDKIDSGFSSETEQKDFVYDNLKEVAIEAERSKKAAFAELVKRKQIESEVAEAFARVEASKAAQARETKIREELEAQLLTIKRQREELLNQKDEDVRELESAMRMLAVLDSVLKKRPFAGMTLLRNLRPSSLPLRSSS</sequence>
<evidence type="ECO:0000313" key="2">
    <source>
        <dbReference type="EMBL" id="CAD1846345.1"/>
    </source>
</evidence>
<reference evidence="2" key="1">
    <citation type="submission" date="2020-07" db="EMBL/GenBank/DDBJ databases">
        <authorList>
            <person name="Lin J."/>
        </authorList>
    </citation>
    <scope>NUCLEOTIDE SEQUENCE</scope>
</reference>
<dbReference type="PANTHER" id="PTHR47382:SF3">
    <property type="entry name" value="ADENINE NUCLEOTIDE ALPHA HYDROLASES-LIKE SUPERFAMILY PROTEIN"/>
    <property type="match status" value="1"/>
</dbReference>
<dbReference type="EMBL" id="CAJEUB010000014">
    <property type="protein sequence ID" value="CAD1846345.1"/>
    <property type="molecule type" value="Genomic_DNA"/>
</dbReference>
<dbReference type="SUPFAM" id="SSF52402">
    <property type="entry name" value="Adenine nucleotide alpha hydrolases-like"/>
    <property type="match status" value="1"/>
</dbReference>
<dbReference type="AlphaFoldDB" id="A0A6V7QUB4"/>
<feature type="coiled-coil region" evidence="1">
    <location>
        <begin position="209"/>
        <end position="243"/>
    </location>
</feature>
<name>A0A6V7QUB4_ANACO</name>
<gene>
    <name evidence="2" type="ORF">CB5_LOCUS29556</name>
</gene>
<accession>A0A6V7QUB4</accession>
<organism evidence="2">
    <name type="scientific">Ananas comosus var. bracteatus</name>
    <name type="common">red pineapple</name>
    <dbReference type="NCBI Taxonomy" id="296719"/>
    <lineage>
        <taxon>Eukaryota</taxon>
        <taxon>Viridiplantae</taxon>
        <taxon>Streptophyta</taxon>
        <taxon>Embryophyta</taxon>
        <taxon>Tracheophyta</taxon>
        <taxon>Spermatophyta</taxon>
        <taxon>Magnoliopsida</taxon>
        <taxon>Liliopsida</taxon>
        <taxon>Poales</taxon>
        <taxon>Bromeliaceae</taxon>
        <taxon>Bromelioideae</taxon>
        <taxon>Ananas</taxon>
    </lineage>
</organism>